<dbReference type="PANTHER" id="PTHR43142">
    <property type="entry name" value="CARBOXYLIC ESTER HYDROLASE"/>
    <property type="match status" value="1"/>
</dbReference>
<evidence type="ECO:0000259" key="3">
    <source>
        <dbReference type="Pfam" id="PF00135"/>
    </source>
</evidence>
<reference evidence="4 5" key="1">
    <citation type="submission" date="2024-07" db="EMBL/GenBank/DDBJ databases">
        <title>Section-level genome sequencing and comparative genomics of Aspergillus sections Usti and Cavernicolus.</title>
        <authorList>
            <consortium name="Lawrence Berkeley National Laboratory"/>
            <person name="Nybo J.L."/>
            <person name="Vesth T.C."/>
            <person name="Theobald S."/>
            <person name="Frisvad J.C."/>
            <person name="Larsen T.O."/>
            <person name="Kjaerboelling I."/>
            <person name="Rothschild-Mancinelli K."/>
            <person name="Lyhne E.K."/>
            <person name="Kogle M.E."/>
            <person name="Barry K."/>
            <person name="Clum A."/>
            <person name="Na H."/>
            <person name="Ledsgaard L."/>
            <person name="Lin J."/>
            <person name="Lipzen A."/>
            <person name="Kuo A."/>
            <person name="Riley R."/>
            <person name="Mondo S."/>
            <person name="LaButti K."/>
            <person name="Haridas S."/>
            <person name="Pangalinan J."/>
            <person name="Salamov A.A."/>
            <person name="Simmons B.A."/>
            <person name="Magnuson J.K."/>
            <person name="Chen J."/>
            <person name="Drula E."/>
            <person name="Henrissat B."/>
            <person name="Wiebenga A."/>
            <person name="Lubbers R.J."/>
            <person name="Gomes A.C."/>
            <person name="Makela M.R."/>
            <person name="Stajich J."/>
            <person name="Grigoriev I.V."/>
            <person name="Mortensen U.H."/>
            <person name="De vries R.P."/>
            <person name="Baker S.E."/>
            <person name="Andersen M.R."/>
        </authorList>
    </citation>
    <scope>NUCLEOTIDE SEQUENCE [LARGE SCALE GENOMIC DNA]</scope>
    <source>
        <strain evidence="4 5">CBS 600.67</strain>
    </source>
</reference>
<organism evidence="4 5">
    <name type="scientific">Aspergillus cavernicola</name>
    <dbReference type="NCBI Taxonomy" id="176166"/>
    <lineage>
        <taxon>Eukaryota</taxon>
        <taxon>Fungi</taxon>
        <taxon>Dikarya</taxon>
        <taxon>Ascomycota</taxon>
        <taxon>Pezizomycotina</taxon>
        <taxon>Eurotiomycetes</taxon>
        <taxon>Eurotiomycetidae</taxon>
        <taxon>Eurotiales</taxon>
        <taxon>Aspergillaceae</taxon>
        <taxon>Aspergillus</taxon>
        <taxon>Aspergillus subgen. Nidulantes</taxon>
    </lineage>
</organism>
<dbReference type="GO" id="GO:0016787">
    <property type="term" value="F:hydrolase activity"/>
    <property type="evidence" value="ECO:0007669"/>
    <property type="project" value="UniProtKB-KW"/>
</dbReference>
<evidence type="ECO:0000256" key="1">
    <source>
        <dbReference type="ARBA" id="ARBA00005964"/>
    </source>
</evidence>
<sequence>MIWLLDLKTSTTMATTPTFTLDHPQLGSLAGRLINRQHADGQPVTEPVVHFRSIPYATIPARFSQSVLLTHIPDHFDHRPHADFTQYGAACPQVPQPSGRGSAAGGFVPGEETITYDEQACLNLTISAPVKNIPPKNPLPVLVYVHGGGFIEGKGHVSALHDTTKMAALAAHEAMDVVIVSIGYRVNWQGFIACSDLLDEAREKGEPAFNYGLRDQRNAFLWIRNHIAGFGGDPDNLTAFGESAGAASLFIHACSEVPLFRRVIIQSGSPSVVGSWTLDEYDAYYHCLLSYLGIAGATREERLKSLRETPLSRLLDFIRENNISTMKPFFGPEGEFFPTQPFWATQGEILANCPWLDEIMIGDDSGEGLVLAQPLKDIPASFFIARVRSILGDESAGRVLDGYAIHEGMDEGLFWQHAMVLMGDLIFSEPTHSTAISVARGSCGRGRGRGRQRIYRWQFCLQNPFPGSILSYTTGHHFVELIYLFMTLTARFPMHRVHFLRRQAEEMARGWVRFANGLPPLHEAKPYDLETGSIMVCDMLQGWTVRTRAEDEEISQQDPWGPRRYRQWEILNEELKRAGRTDQGGTGSDNEKIEATRNQLLVELLIPGD</sequence>
<comment type="similarity">
    <text evidence="1">Belongs to the type-B carboxylesterase/lipase family.</text>
</comment>
<feature type="domain" description="Carboxylesterase type B" evidence="3">
    <location>
        <begin position="42"/>
        <end position="516"/>
    </location>
</feature>
<evidence type="ECO:0000256" key="2">
    <source>
        <dbReference type="ARBA" id="ARBA00022801"/>
    </source>
</evidence>
<dbReference type="PANTHER" id="PTHR43142:SF1">
    <property type="entry name" value="CARBOXYLIC ESTER HYDROLASE"/>
    <property type="match status" value="1"/>
</dbReference>
<comment type="caution">
    <text evidence="4">The sequence shown here is derived from an EMBL/GenBank/DDBJ whole genome shotgun (WGS) entry which is preliminary data.</text>
</comment>
<dbReference type="InterPro" id="IPR002018">
    <property type="entry name" value="CarbesteraseB"/>
</dbReference>
<dbReference type="Proteomes" id="UP001610335">
    <property type="component" value="Unassembled WGS sequence"/>
</dbReference>
<dbReference type="EMBL" id="JBFXLS010000029">
    <property type="protein sequence ID" value="KAL2826701.1"/>
    <property type="molecule type" value="Genomic_DNA"/>
</dbReference>
<dbReference type="SUPFAM" id="SSF53474">
    <property type="entry name" value="alpha/beta-Hydrolases"/>
    <property type="match status" value="1"/>
</dbReference>
<proteinExistence type="inferred from homology"/>
<evidence type="ECO:0000313" key="5">
    <source>
        <dbReference type="Proteomes" id="UP001610335"/>
    </source>
</evidence>
<evidence type="ECO:0000313" key="4">
    <source>
        <dbReference type="EMBL" id="KAL2826701.1"/>
    </source>
</evidence>
<dbReference type="Gene3D" id="3.40.50.1820">
    <property type="entry name" value="alpha/beta hydrolase"/>
    <property type="match status" value="1"/>
</dbReference>
<dbReference type="InterPro" id="IPR029058">
    <property type="entry name" value="AB_hydrolase_fold"/>
</dbReference>
<accession>A0ABR4IG12</accession>
<gene>
    <name evidence="4" type="ORF">BDW59DRAFT_145055</name>
</gene>
<keyword evidence="2 4" id="KW-0378">Hydrolase</keyword>
<keyword evidence="5" id="KW-1185">Reference proteome</keyword>
<dbReference type="Pfam" id="PF00135">
    <property type="entry name" value="COesterase"/>
    <property type="match status" value="1"/>
</dbReference>
<protein>
    <submittedName>
        <fullName evidence="4">Alpha/Beta hydrolase protein</fullName>
    </submittedName>
</protein>
<name>A0ABR4IG12_9EURO</name>